<dbReference type="AlphaFoldDB" id="A0A168PHE0"/>
<dbReference type="EMBL" id="KU926705">
    <property type="protein sequence ID" value="ANC57894.1"/>
    <property type="molecule type" value="Genomic_DNA"/>
</dbReference>
<evidence type="ECO:0000313" key="1">
    <source>
        <dbReference type="EMBL" id="ANC57894.1"/>
    </source>
</evidence>
<organism evidence="1">
    <name type="scientific">Colwellia sp. C1</name>
    <dbReference type="NCBI Taxonomy" id="1737566"/>
    <lineage>
        <taxon>Bacteria</taxon>
        <taxon>Pseudomonadati</taxon>
        <taxon>Pseudomonadota</taxon>
        <taxon>Gammaproteobacteria</taxon>
        <taxon>Alteromonadales</taxon>
        <taxon>Colwelliaceae</taxon>
        <taxon>Colwellia</taxon>
    </lineage>
</organism>
<protein>
    <submittedName>
        <fullName evidence="1">Uncharacterized protein</fullName>
    </submittedName>
</protein>
<sequence>MSLHLSKIFITIQNELSHSTDTSQVKHSLFDVKAIISGILLLKN</sequence>
<accession>A0A168PHE0</accession>
<proteinExistence type="predicted"/>
<reference evidence="1" key="1">
    <citation type="submission" date="2016-03" db="EMBL/GenBank/DDBJ databases">
        <title>Partial sequence of psychrophilic Colwellia sp.</title>
        <authorList>
            <person name="Pankowski J.A."/>
            <person name="Leong J.S."/>
            <person name="Nano F.E."/>
        </authorList>
    </citation>
    <scope>NUCLEOTIDE SEQUENCE</scope>
    <source>
        <strain evidence="1">C1</strain>
    </source>
</reference>
<name>A0A168PHE0_9GAMM</name>